<dbReference type="RefSeq" id="WP_016550179.1">
    <property type="nucleotide sequence ID" value="NZ_AKWZ02000010.1"/>
</dbReference>
<gene>
    <name evidence="2" type="ORF">LEP1GSC058_2516</name>
</gene>
<feature type="transmembrane region" description="Helical" evidence="1">
    <location>
        <begin position="301"/>
        <end position="322"/>
    </location>
</feature>
<comment type="caution">
    <text evidence="2">The sequence shown here is derived from an EMBL/GenBank/DDBJ whole genome shotgun (WGS) entry which is preliminary data.</text>
</comment>
<feature type="transmembrane region" description="Helical" evidence="1">
    <location>
        <begin position="66"/>
        <end position="83"/>
    </location>
</feature>
<dbReference type="STRING" id="1193011.LEP1GSC058_2516"/>
<feature type="transmembrane region" description="Helical" evidence="1">
    <location>
        <begin position="237"/>
        <end position="256"/>
    </location>
</feature>
<dbReference type="Pfam" id="PF09852">
    <property type="entry name" value="DUF2079"/>
    <property type="match status" value="1"/>
</dbReference>
<feature type="transmembrane region" description="Helical" evidence="1">
    <location>
        <begin position="199"/>
        <end position="217"/>
    </location>
</feature>
<dbReference type="EMBL" id="AKWZ02000010">
    <property type="protein sequence ID" value="EPG73705.1"/>
    <property type="molecule type" value="Genomic_DNA"/>
</dbReference>
<evidence type="ECO:0000313" key="3">
    <source>
        <dbReference type="Proteomes" id="UP000014540"/>
    </source>
</evidence>
<evidence type="ECO:0000313" key="2">
    <source>
        <dbReference type="EMBL" id="EPG73705.1"/>
    </source>
</evidence>
<dbReference type="AlphaFoldDB" id="S3VB63"/>
<keyword evidence="1" id="KW-1133">Transmembrane helix</keyword>
<proteinExistence type="predicted"/>
<dbReference type="OrthoDB" id="318864at2"/>
<feature type="transmembrane region" description="Helical" evidence="1">
    <location>
        <begin position="90"/>
        <end position="110"/>
    </location>
</feature>
<keyword evidence="1" id="KW-0472">Membrane</keyword>
<feature type="transmembrane region" description="Helical" evidence="1">
    <location>
        <begin position="268"/>
        <end position="289"/>
    </location>
</feature>
<dbReference type="InterPro" id="IPR018650">
    <property type="entry name" value="STSV1_Orf64"/>
</dbReference>
<dbReference type="Proteomes" id="UP000014540">
    <property type="component" value="Unassembled WGS sequence"/>
</dbReference>
<keyword evidence="3" id="KW-1185">Reference proteome</keyword>
<evidence type="ECO:0000256" key="1">
    <source>
        <dbReference type="SAM" id="Phobius"/>
    </source>
</evidence>
<reference evidence="2" key="1">
    <citation type="submission" date="2013-04" db="EMBL/GenBank/DDBJ databases">
        <authorList>
            <person name="Harkins D.M."/>
            <person name="Durkin A.S."/>
            <person name="Selengut J.D."/>
            <person name="Sanka R."/>
            <person name="DePew J."/>
            <person name="Purushe J."/>
            <person name="Ahmed A."/>
            <person name="van der Linden H."/>
            <person name="Goris M.G.A."/>
            <person name="Hartskeerl R.A."/>
            <person name="Vinetz J.M."/>
            <person name="Sutton G.G."/>
            <person name="Nelson W.C."/>
            <person name="Fouts D.E."/>
        </authorList>
    </citation>
    <scope>NUCLEOTIDE SEQUENCE [LARGE SCALE GENOMIC DNA]</scope>
    <source>
        <strain evidence="2">BUT 6</strain>
    </source>
</reference>
<feature type="transmembrane region" description="Helical" evidence="1">
    <location>
        <begin position="334"/>
        <end position="353"/>
    </location>
</feature>
<keyword evidence="1" id="KW-0812">Transmembrane</keyword>
<sequence>MQDFLKKHKTELFLFIASFLYLGSLSFLEYSTLSLGWHDFGMQIQMLSSPLFSEGRLWSYDWNSNFLSIHFSPLLYLLSVFLIPLPFIECWLIICSLALSVGIVALFSLFRRVTDNSAISVIFSLAFLLNPYVTATHLYIHYEIFLVPLLSGFLLFAWDERKMPAFVCLLGILLLKEDGWIYVCAGSFLLLGRKPIRTILVYSFTSLLYLVIVLGFFKQILFPNSSSLFLEHWGKTPFAFILNSLTHPSEIFRILLTDPGKFLAMSLLGIPLLATWRSLPGFAVAFLWLSSISPDRAGLAFFYGLAPTLILFMAIPFAFLVWEVIASRILDPRKFIFLLPISLLITSITISALPNHALLRSPNLLLLSASLNTIPEKIPIIISLIKLRGYKANTTFASFNFATYVFNGAELRLPYKDWEAVRARKWRPDLVILTTEEKEPLLTEVTSTEMILFFDKDPEYTSILRTQNLRAWRKAKI</sequence>
<feature type="transmembrane region" description="Helical" evidence="1">
    <location>
        <begin position="12"/>
        <end position="33"/>
    </location>
</feature>
<organism evidence="2 3">
    <name type="scientific">Leptospira fainei serovar Hurstbridge str. BUT 6</name>
    <dbReference type="NCBI Taxonomy" id="1193011"/>
    <lineage>
        <taxon>Bacteria</taxon>
        <taxon>Pseudomonadati</taxon>
        <taxon>Spirochaetota</taxon>
        <taxon>Spirochaetia</taxon>
        <taxon>Leptospirales</taxon>
        <taxon>Leptospiraceae</taxon>
        <taxon>Leptospira</taxon>
    </lineage>
</organism>
<feature type="transmembrane region" description="Helical" evidence="1">
    <location>
        <begin position="140"/>
        <end position="158"/>
    </location>
</feature>
<protein>
    <submittedName>
        <fullName evidence="2">Membrane protein, PF09852 family</fullName>
    </submittedName>
</protein>
<accession>S3VB63</accession>
<feature type="transmembrane region" description="Helical" evidence="1">
    <location>
        <begin position="116"/>
        <end position="133"/>
    </location>
</feature>
<name>S3VB63_9LEPT</name>